<sequence length="90" mass="9717">MLFVFSLIFFSLIFFSLIFFSLPFVGSAIGFVIGVLLQALGVRAVYKTTYGKSLGATLVAWFFTLIVEGVLAVLFSLIFGMSVLGSLGSM</sequence>
<keyword evidence="1" id="KW-0812">Transmembrane</keyword>
<protein>
    <submittedName>
        <fullName evidence="2">Uncharacterized protein</fullName>
    </submittedName>
</protein>
<dbReference type="Proteomes" id="UP000001296">
    <property type="component" value="Chromosome"/>
</dbReference>
<dbReference type="PaxDb" id="665571-STHERM_c13240"/>
<proteinExistence type="predicted"/>
<evidence type="ECO:0000313" key="2">
    <source>
        <dbReference type="EMBL" id="ADN02265.1"/>
    </source>
</evidence>
<accession>E0RU44</accession>
<dbReference type="KEGG" id="sta:STHERM_c13240"/>
<feature type="transmembrane region" description="Helical" evidence="1">
    <location>
        <begin position="58"/>
        <end position="84"/>
    </location>
</feature>
<evidence type="ECO:0000313" key="3">
    <source>
        <dbReference type="Proteomes" id="UP000001296"/>
    </source>
</evidence>
<name>E0RU44_WINT6</name>
<gene>
    <name evidence="2" type="ordered locus">STHERM_c13240</name>
</gene>
<organism evidence="2 3">
    <name type="scientific">Winmispira thermophila (strain ATCC 49972 / DSM 6192 / RI 19.B1)</name>
    <name type="common">Spirochaeta thermophila</name>
    <dbReference type="NCBI Taxonomy" id="665571"/>
    <lineage>
        <taxon>Bacteria</taxon>
        <taxon>Pseudomonadati</taxon>
        <taxon>Spirochaetota</taxon>
        <taxon>Spirochaetia</taxon>
        <taxon>Winmispirales</taxon>
        <taxon>Winmispiraceae</taxon>
        <taxon>Winmispira</taxon>
    </lineage>
</organism>
<keyword evidence="1" id="KW-1133">Transmembrane helix</keyword>
<reference evidence="2 3" key="2">
    <citation type="journal article" date="2010" name="J. Bacteriol.">
        <title>Genome sequence of the polysaccharide-degrading, thermophilic anaerobe Spirochaeta thermophila DSM 6192.</title>
        <authorList>
            <person name="Angelov A."/>
            <person name="Liebl S."/>
            <person name="Ballschmiter M."/>
            <person name="Bomeke M."/>
            <person name="Lehmann R."/>
            <person name="Liesegang H."/>
            <person name="Daniel R."/>
            <person name="Liebl W."/>
        </authorList>
    </citation>
    <scope>NUCLEOTIDE SEQUENCE [LARGE SCALE GENOMIC DNA]</scope>
    <source>
        <strain evidence="3">ATCC 49972 / DSM 6192 / RI 19.B1</strain>
    </source>
</reference>
<reference key="1">
    <citation type="submission" date="2009-08" db="EMBL/GenBank/DDBJ databases">
        <title>The genome sequence of Spirochaeta thermophila DSM6192.</title>
        <authorList>
            <person name="Angelov A."/>
            <person name="Mientus M."/>
            <person name="Wittenberg S."/>
            <person name="Lehmann R."/>
            <person name="Liesegang H."/>
            <person name="Daniel R."/>
            <person name="Liebl W."/>
        </authorList>
    </citation>
    <scope>NUCLEOTIDE SEQUENCE</scope>
    <source>
        <strain>DSM 6192</strain>
    </source>
</reference>
<feature type="transmembrane region" description="Helical" evidence="1">
    <location>
        <begin position="6"/>
        <end position="37"/>
    </location>
</feature>
<dbReference type="HOGENOM" id="CLU_2439283_0_0_12"/>
<dbReference type="AlphaFoldDB" id="E0RU44"/>
<evidence type="ECO:0000256" key="1">
    <source>
        <dbReference type="SAM" id="Phobius"/>
    </source>
</evidence>
<dbReference type="EMBL" id="CP001698">
    <property type="protein sequence ID" value="ADN02265.1"/>
    <property type="molecule type" value="Genomic_DNA"/>
</dbReference>
<keyword evidence="1" id="KW-0472">Membrane</keyword>